<accession>A0A2P8C9U5</accession>
<evidence type="ECO:0000313" key="4">
    <source>
        <dbReference type="Proteomes" id="UP000396862"/>
    </source>
</evidence>
<dbReference type="Gene3D" id="3.30.420.260">
    <property type="match status" value="1"/>
</dbReference>
<dbReference type="RefSeq" id="WP_106543035.1">
    <property type="nucleotide sequence ID" value="NZ_BLAU01000001.1"/>
</dbReference>
<sequence length="283" mass="33915">MRDIRFIDKTFDSTQSLLYHLSIQISLDGFSFCILDIPKGKYVLLRNHPVFLKRPRLLLNRLRDVIEEEELFNLEYKSVDIIYSTRKSTLVPEAMYSRGTAEKFFAFNHPLEKNFTIEKTHLNKAEAWSLYEIPVNFREFLLAKFPKATLRHHIYPIVESALKRNKSQTERVEVHLNFFRHNFDLIAIEGPKLKLYNNFTYRDENDVLYYVMYIFEQLKLNPEKVNVIISGSISRMAPHYYLLKKYIRKVSFAKLDKTYQYSYTFNEIPEHYYAPLLSLYRCE</sequence>
<dbReference type="Pfam" id="PF12864">
    <property type="entry name" value="DUF3822"/>
    <property type="match status" value="1"/>
</dbReference>
<protein>
    <submittedName>
        <fullName evidence="2">Uncharacterized protein DUF3822</fullName>
    </submittedName>
</protein>
<proteinExistence type="predicted"/>
<dbReference type="Gene3D" id="3.30.420.250">
    <property type="match status" value="1"/>
</dbReference>
<dbReference type="EMBL" id="BLAU01000001">
    <property type="protein sequence ID" value="GET21257.1"/>
    <property type="molecule type" value="Genomic_DNA"/>
</dbReference>
<comment type="caution">
    <text evidence="2">The sequence shown here is derived from an EMBL/GenBank/DDBJ whole genome shotgun (WGS) entry which is preliminary data.</text>
</comment>
<gene>
    <name evidence="2" type="ORF">CLV93_108137</name>
    <name evidence="1" type="ORF">JCM18694_15030</name>
</gene>
<evidence type="ECO:0000313" key="2">
    <source>
        <dbReference type="EMBL" id="PSK81736.1"/>
    </source>
</evidence>
<reference evidence="1 4" key="2">
    <citation type="submission" date="2019-10" db="EMBL/GenBank/DDBJ databases">
        <title>Prolixibacter strains distinguished by the presence of nitrate reductase genes were adept at nitrate-dependent anaerobic corrosion of metallic iron and carbon steel.</title>
        <authorList>
            <person name="Iino T."/>
            <person name="Shono N."/>
            <person name="Ito K."/>
            <person name="Nakamura R."/>
            <person name="Sueoka K."/>
            <person name="Harayama S."/>
            <person name="Ohkuma M."/>
        </authorList>
    </citation>
    <scope>NUCLEOTIDE SEQUENCE [LARGE SCALE GENOMIC DNA]</scope>
    <source>
        <strain evidence="1 4">MIC1-1</strain>
    </source>
</reference>
<evidence type="ECO:0000313" key="1">
    <source>
        <dbReference type="EMBL" id="GET21257.1"/>
    </source>
</evidence>
<keyword evidence="4" id="KW-1185">Reference proteome</keyword>
<reference evidence="2 3" key="1">
    <citation type="submission" date="2018-03" db="EMBL/GenBank/DDBJ databases">
        <title>Genomic Encyclopedia of Archaeal and Bacterial Type Strains, Phase II (KMG-II): from individual species to whole genera.</title>
        <authorList>
            <person name="Goeker M."/>
        </authorList>
    </citation>
    <scope>NUCLEOTIDE SEQUENCE [LARGE SCALE GENOMIC DNA]</scope>
    <source>
        <strain evidence="2 3">DSM 27267</strain>
    </source>
</reference>
<dbReference type="InterPro" id="IPR024213">
    <property type="entry name" value="DUF3822"/>
</dbReference>
<dbReference type="Proteomes" id="UP000240621">
    <property type="component" value="Unassembled WGS sequence"/>
</dbReference>
<dbReference type="CDD" id="cd24013">
    <property type="entry name" value="ASKHA_ATPase_BT3980-like"/>
    <property type="match status" value="1"/>
</dbReference>
<dbReference type="EMBL" id="PYGC01000008">
    <property type="protein sequence ID" value="PSK81736.1"/>
    <property type="molecule type" value="Genomic_DNA"/>
</dbReference>
<dbReference type="AlphaFoldDB" id="A0A2P8C9U5"/>
<dbReference type="Proteomes" id="UP000396862">
    <property type="component" value="Unassembled WGS sequence"/>
</dbReference>
<name>A0A2P8C9U5_9BACT</name>
<organism evidence="2 3">
    <name type="scientific">Prolixibacter denitrificans</name>
    <dbReference type="NCBI Taxonomy" id="1541063"/>
    <lineage>
        <taxon>Bacteria</taxon>
        <taxon>Pseudomonadati</taxon>
        <taxon>Bacteroidota</taxon>
        <taxon>Bacteroidia</taxon>
        <taxon>Marinilabiliales</taxon>
        <taxon>Prolixibacteraceae</taxon>
        <taxon>Prolixibacter</taxon>
    </lineage>
</organism>
<evidence type="ECO:0000313" key="3">
    <source>
        <dbReference type="Proteomes" id="UP000240621"/>
    </source>
</evidence>
<dbReference type="OrthoDB" id="658622at2"/>